<dbReference type="EMBL" id="BTSX01000001">
    <property type="protein sequence ID" value="GMS79369.1"/>
    <property type="molecule type" value="Genomic_DNA"/>
</dbReference>
<organism evidence="1 2">
    <name type="scientific">Pristionchus entomophagus</name>
    <dbReference type="NCBI Taxonomy" id="358040"/>
    <lineage>
        <taxon>Eukaryota</taxon>
        <taxon>Metazoa</taxon>
        <taxon>Ecdysozoa</taxon>
        <taxon>Nematoda</taxon>
        <taxon>Chromadorea</taxon>
        <taxon>Rhabditida</taxon>
        <taxon>Rhabditina</taxon>
        <taxon>Diplogasteromorpha</taxon>
        <taxon>Diplogasteroidea</taxon>
        <taxon>Neodiplogasteridae</taxon>
        <taxon>Pristionchus</taxon>
    </lineage>
</organism>
<comment type="caution">
    <text evidence="1">The sequence shown here is derived from an EMBL/GenBank/DDBJ whole genome shotgun (WGS) entry which is preliminary data.</text>
</comment>
<gene>
    <name evidence="1" type="ORF">PENTCL1PPCAC_1544</name>
</gene>
<dbReference type="AlphaFoldDB" id="A0AAV5S9S2"/>
<name>A0AAV5S9S2_9BILA</name>
<proteinExistence type="predicted"/>
<evidence type="ECO:0000313" key="1">
    <source>
        <dbReference type="EMBL" id="GMS79369.1"/>
    </source>
</evidence>
<sequence length="181" mass="19884">MKEHLSKAIIERVCSNVIVINLGAFPSDTTCQLDVLGHDCHSFGMDGTEIGVLKQTDEICFSCLLKSSHGSRLETEIRLEILSDLTNQTLERELANQKLGRFLVTSDLTESDGSGTIAMGLLDTTGRRSRLASRLSGQLLARSLSSSGFAGGLLGASHSKREERRRARKERINLREQGRLL</sequence>
<dbReference type="Proteomes" id="UP001432027">
    <property type="component" value="Unassembled WGS sequence"/>
</dbReference>
<accession>A0AAV5S9S2</accession>
<reference evidence="1" key="1">
    <citation type="submission" date="2023-10" db="EMBL/GenBank/DDBJ databases">
        <title>Genome assembly of Pristionchus species.</title>
        <authorList>
            <person name="Yoshida K."/>
            <person name="Sommer R.J."/>
        </authorList>
    </citation>
    <scope>NUCLEOTIDE SEQUENCE</scope>
    <source>
        <strain evidence="1">RS0144</strain>
    </source>
</reference>
<protein>
    <submittedName>
        <fullName evidence="1">Uncharacterized protein</fullName>
    </submittedName>
</protein>
<evidence type="ECO:0000313" key="2">
    <source>
        <dbReference type="Proteomes" id="UP001432027"/>
    </source>
</evidence>
<keyword evidence="2" id="KW-1185">Reference proteome</keyword>